<dbReference type="PANTHER" id="PTHR13887">
    <property type="entry name" value="GLUTATHIONE S-TRANSFERASE KAPPA"/>
    <property type="match status" value="1"/>
</dbReference>
<reference evidence="2 3" key="1">
    <citation type="submission" date="2023-01" db="EMBL/GenBank/DDBJ databases">
        <title>Draft genome sequence of Nocardiopsis sp. RSe5-2 isolated from halophytes.</title>
        <authorList>
            <person name="Duangmal K."/>
            <person name="Chantavorakit T."/>
        </authorList>
    </citation>
    <scope>NUCLEOTIDE SEQUENCE [LARGE SCALE GENOMIC DNA]</scope>
    <source>
        <strain evidence="2 3">RSe5-2</strain>
    </source>
</reference>
<proteinExistence type="predicted"/>
<sequence>MKITMVVDIICSHSYLAFHHLRQALDAHRADGGDAEVSFLPYRLDPGAPPEPEPVTAVLERRFGPAALDAAAGMAEKAAAEGLVLDYGRALNANTRSAHLHLVHAERHGRAEEMAEHLFRAHFTEGLDIGDPATLADLSAETGVPGAPGAEDREELARREERTRALGVRGVPVVLTEAAGPLVGDRSRADFARLLAGGR</sequence>
<dbReference type="PANTHER" id="PTHR13887:SF41">
    <property type="entry name" value="THIOREDOXIN SUPERFAMILY PROTEIN"/>
    <property type="match status" value="1"/>
</dbReference>
<evidence type="ECO:0000313" key="3">
    <source>
        <dbReference type="Proteomes" id="UP001527866"/>
    </source>
</evidence>
<dbReference type="InterPro" id="IPR036249">
    <property type="entry name" value="Thioredoxin-like_sf"/>
</dbReference>
<name>A0ABT4U8S4_9ACTN</name>
<dbReference type="EMBL" id="JAQFWQ010000075">
    <property type="protein sequence ID" value="MDA2813355.1"/>
    <property type="molecule type" value="Genomic_DNA"/>
</dbReference>
<dbReference type="InterPro" id="IPR001853">
    <property type="entry name" value="DSBA-like_thioredoxin_dom"/>
</dbReference>
<dbReference type="Pfam" id="PF01323">
    <property type="entry name" value="DSBA"/>
    <property type="match status" value="1"/>
</dbReference>
<dbReference type="Gene3D" id="3.40.30.10">
    <property type="entry name" value="Glutaredoxin"/>
    <property type="match status" value="1"/>
</dbReference>
<dbReference type="RefSeq" id="WP_270688318.1">
    <property type="nucleotide sequence ID" value="NZ_JAQFWQ010000075.1"/>
</dbReference>
<comment type="caution">
    <text evidence="2">The sequence shown here is derived from an EMBL/GenBank/DDBJ whole genome shotgun (WGS) entry which is preliminary data.</text>
</comment>
<keyword evidence="3" id="KW-1185">Reference proteome</keyword>
<gene>
    <name evidence="2" type="ORF">O4J56_22100</name>
</gene>
<accession>A0ABT4U8S4</accession>
<evidence type="ECO:0000259" key="1">
    <source>
        <dbReference type="Pfam" id="PF01323"/>
    </source>
</evidence>
<evidence type="ECO:0000313" key="2">
    <source>
        <dbReference type="EMBL" id="MDA2813355.1"/>
    </source>
</evidence>
<feature type="domain" description="DSBA-like thioredoxin" evidence="1">
    <location>
        <begin position="3"/>
        <end position="178"/>
    </location>
</feature>
<dbReference type="Proteomes" id="UP001527866">
    <property type="component" value="Unassembled WGS sequence"/>
</dbReference>
<protein>
    <submittedName>
        <fullName evidence="2">DsbA family protein</fullName>
    </submittedName>
</protein>
<dbReference type="SUPFAM" id="SSF52833">
    <property type="entry name" value="Thioredoxin-like"/>
    <property type="match status" value="1"/>
</dbReference>
<organism evidence="2 3">
    <name type="scientific">Nocardiopsis endophytica</name>
    <dbReference type="NCBI Taxonomy" id="3018445"/>
    <lineage>
        <taxon>Bacteria</taxon>
        <taxon>Bacillati</taxon>
        <taxon>Actinomycetota</taxon>
        <taxon>Actinomycetes</taxon>
        <taxon>Streptosporangiales</taxon>
        <taxon>Nocardiopsidaceae</taxon>
        <taxon>Nocardiopsis</taxon>
    </lineage>
</organism>